<feature type="domain" description="N-acetyltransferase" evidence="1">
    <location>
        <begin position="7"/>
        <end position="160"/>
    </location>
</feature>
<sequence length="161" mass="18183">MTNAAPPTLRAAVETDLDDVRELFREYERWLDFSLCFQGFEAELASLPGRYAPPSGRLYLADCDGLLAGCIALREFAPGVAEMKRLYVREHARGRGVGRLLAERVVADARAIGYASMRLDTIRERMRAANALYESLGFRDIERYYENPLPGIRYMELDLGA</sequence>
<comment type="caution">
    <text evidence="2">The sequence shown here is derived from an EMBL/GenBank/DDBJ whole genome shotgun (WGS) entry which is preliminary data.</text>
</comment>
<dbReference type="Gene3D" id="3.40.630.30">
    <property type="match status" value="1"/>
</dbReference>
<dbReference type="Proteomes" id="UP000696931">
    <property type="component" value="Unassembled WGS sequence"/>
</dbReference>
<dbReference type="EMBL" id="JACRIW010000031">
    <property type="protein sequence ID" value="MBI5168643.1"/>
    <property type="molecule type" value="Genomic_DNA"/>
</dbReference>
<dbReference type="PANTHER" id="PTHR43305">
    <property type="entry name" value="FAMILY N-ACETYLTRANSFERASE, PUTATIVE (AFU_ORTHOLOGUE AFUA_2G01380)-RELATED"/>
    <property type="match status" value="1"/>
</dbReference>
<dbReference type="Pfam" id="PF00583">
    <property type="entry name" value="Acetyltransf_1"/>
    <property type="match status" value="1"/>
</dbReference>
<evidence type="ECO:0000313" key="3">
    <source>
        <dbReference type="Proteomes" id="UP000696931"/>
    </source>
</evidence>
<reference evidence="2" key="1">
    <citation type="submission" date="2020-07" db="EMBL/GenBank/DDBJ databases">
        <title>Huge and variable diversity of episymbiotic CPR bacteria and DPANN archaea in groundwater ecosystems.</title>
        <authorList>
            <person name="He C.Y."/>
            <person name="Keren R."/>
            <person name="Whittaker M."/>
            <person name="Farag I.F."/>
            <person name="Doudna J."/>
            <person name="Cate J.H.D."/>
            <person name="Banfield J.F."/>
        </authorList>
    </citation>
    <scope>NUCLEOTIDE SEQUENCE</scope>
    <source>
        <strain evidence="2">NC_groundwater_1813_Pr3_B-0.1um_71_17</strain>
    </source>
</reference>
<dbReference type="InterPro" id="IPR016181">
    <property type="entry name" value="Acyl_CoA_acyltransferase"/>
</dbReference>
<dbReference type="PROSITE" id="PS51186">
    <property type="entry name" value="GNAT"/>
    <property type="match status" value="1"/>
</dbReference>
<evidence type="ECO:0000259" key="1">
    <source>
        <dbReference type="PROSITE" id="PS51186"/>
    </source>
</evidence>
<organism evidence="2 3">
    <name type="scientific">Eiseniibacteriota bacterium</name>
    <dbReference type="NCBI Taxonomy" id="2212470"/>
    <lineage>
        <taxon>Bacteria</taxon>
        <taxon>Candidatus Eiseniibacteriota</taxon>
    </lineage>
</organism>
<dbReference type="PANTHER" id="PTHR43305:SF1">
    <property type="entry name" value="FAMILY N-ACETYLTRANSFERASE, PUTATIVE (AFU_ORTHOLOGUE AFUA_2G01380)-RELATED"/>
    <property type="match status" value="1"/>
</dbReference>
<gene>
    <name evidence="2" type="ORF">HZA61_04055</name>
</gene>
<name>A0A933W2A4_UNCEI</name>
<dbReference type="SUPFAM" id="SSF55729">
    <property type="entry name" value="Acyl-CoA N-acyltransferases (Nat)"/>
    <property type="match status" value="1"/>
</dbReference>
<dbReference type="InterPro" id="IPR000182">
    <property type="entry name" value="GNAT_dom"/>
</dbReference>
<dbReference type="GO" id="GO:0016747">
    <property type="term" value="F:acyltransferase activity, transferring groups other than amino-acyl groups"/>
    <property type="evidence" value="ECO:0007669"/>
    <property type="project" value="InterPro"/>
</dbReference>
<dbReference type="CDD" id="cd04301">
    <property type="entry name" value="NAT_SF"/>
    <property type="match status" value="1"/>
</dbReference>
<accession>A0A933W2A4</accession>
<protein>
    <submittedName>
        <fullName evidence="2">GNAT family N-acetyltransferase</fullName>
    </submittedName>
</protein>
<dbReference type="AlphaFoldDB" id="A0A933W2A4"/>
<evidence type="ECO:0000313" key="2">
    <source>
        <dbReference type="EMBL" id="MBI5168643.1"/>
    </source>
</evidence>
<proteinExistence type="predicted"/>
<dbReference type="InterPro" id="IPR052777">
    <property type="entry name" value="Acetyltransferase_Enz"/>
</dbReference>